<evidence type="ECO:0000259" key="8">
    <source>
        <dbReference type="Pfam" id="PF16757"/>
    </source>
</evidence>
<dbReference type="InterPro" id="IPR057739">
    <property type="entry name" value="Glyco_hydro_29_N"/>
</dbReference>
<dbReference type="Pfam" id="PF16757">
    <property type="entry name" value="Fucosidase_C"/>
    <property type="match status" value="1"/>
</dbReference>
<proteinExistence type="inferred from homology"/>
<dbReference type="PANTHER" id="PTHR10030">
    <property type="entry name" value="ALPHA-L-FUCOSIDASE"/>
    <property type="match status" value="1"/>
</dbReference>
<comment type="function">
    <text evidence="1">Alpha-L-fucosidase is responsible for hydrolyzing the alpha-1,6-linked fucose joined to the reducing-end N-acetylglucosamine of the carbohydrate moieties of glycoproteins.</text>
</comment>
<dbReference type="InterPro" id="IPR000933">
    <property type="entry name" value="Glyco_hydro_29"/>
</dbReference>
<keyword evidence="6" id="KW-0326">Glycosidase</keyword>
<feature type="domain" description="Alpha-L-fucosidase C-terminal" evidence="8">
    <location>
        <begin position="473"/>
        <end position="553"/>
    </location>
</feature>
<dbReference type="EMBL" id="MLJW01000015">
    <property type="protein sequence ID" value="OIR13220.1"/>
    <property type="molecule type" value="Genomic_DNA"/>
</dbReference>
<evidence type="ECO:0000256" key="5">
    <source>
        <dbReference type="ARBA" id="ARBA00022801"/>
    </source>
</evidence>
<feature type="domain" description="Glycoside hydrolase family 29 N-terminal" evidence="7">
    <location>
        <begin position="36"/>
        <end position="433"/>
    </location>
</feature>
<keyword evidence="5" id="KW-0378">Hydrolase</keyword>
<evidence type="ECO:0000256" key="3">
    <source>
        <dbReference type="ARBA" id="ARBA00012662"/>
    </source>
</evidence>
<evidence type="ECO:0000313" key="9">
    <source>
        <dbReference type="EMBL" id="OIR13220.1"/>
    </source>
</evidence>
<dbReference type="SUPFAM" id="SSF51445">
    <property type="entry name" value="(Trans)glycosidases"/>
    <property type="match status" value="1"/>
</dbReference>
<dbReference type="GO" id="GO:0005764">
    <property type="term" value="C:lysosome"/>
    <property type="evidence" value="ECO:0007669"/>
    <property type="project" value="TreeGrafter"/>
</dbReference>
<evidence type="ECO:0000256" key="4">
    <source>
        <dbReference type="ARBA" id="ARBA00022729"/>
    </source>
</evidence>
<dbReference type="Pfam" id="PF01120">
    <property type="entry name" value="Alpha_L_fucos"/>
    <property type="match status" value="1"/>
</dbReference>
<organism evidence="9">
    <name type="scientific">mine drainage metagenome</name>
    <dbReference type="NCBI Taxonomy" id="410659"/>
    <lineage>
        <taxon>unclassified sequences</taxon>
        <taxon>metagenomes</taxon>
        <taxon>ecological metagenomes</taxon>
    </lineage>
</organism>
<dbReference type="GO" id="GO:0016139">
    <property type="term" value="P:glycoside catabolic process"/>
    <property type="evidence" value="ECO:0007669"/>
    <property type="project" value="TreeGrafter"/>
</dbReference>
<dbReference type="InterPro" id="IPR031919">
    <property type="entry name" value="Fucosidase_C"/>
</dbReference>
<comment type="caution">
    <text evidence="9">The sequence shown here is derived from an EMBL/GenBank/DDBJ whole genome shotgun (WGS) entry which is preliminary data.</text>
</comment>
<dbReference type="GO" id="GO:0006004">
    <property type="term" value="P:fucose metabolic process"/>
    <property type="evidence" value="ECO:0007669"/>
    <property type="project" value="InterPro"/>
</dbReference>
<name>A0A1J5THN2_9ZZZZ</name>
<reference evidence="9" key="1">
    <citation type="submission" date="2016-10" db="EMBL/GenBank/DDBJ databases">
        <title>Sequence of Gallionella enrichment culture.</title>
        <authorList>
            <person name="Poehlein A."/>
            <person name="Muehling M."/>
            <person name="Daniel R."/>
        </authorList>
    </citation>
    <scope>NUCLEOTIDE SEQUENCE</scope>
</reference>
<dbReference type="Gene3D" id="2.60.40.1180">
    <property type="entry name" value="Golgi alpha-mannosidase II"/>
    <property type="match status" value="1"/>
</dbReference>
<gene>
    <name evidence="9" type="ORF">GALL_56050</name>
</gene>
<evidence type="ECO:0000256" key="6">
    <source>
        <dbReference type="ARBA" id="ARBA00023295"/>
    </source>
</evidence>
<evidence type="ECO:0000256" key="2">
    <source>
        <dbReference type="ARBA" id="ARBA00007951"/>
    </source>
</evidence>
<dbReference type="InterPro" id="IPR013780">
    <property type="entry name" value="Glyco_hydro_b"/>
</dbReference>
<dbReference type="AlphaFoldDB" id="A0A1J5THN2"/>
<dbReference type="Gene3D" id="3.20.20.80">
    <property type="entry name" value="Glycosidases"/>
    <property type="match status" value="1"/>
</dbReference>
<dbReference type="SMART" id="SM00812">
    <property type="entry name" value="Alpha_L_fucos"/>
    <property type="match status" value="1"/>
</dbReference>
<sequence length="557" mass="63057">MKRRKLIKMLAATVPAWYLSKAYGQDILRFGMSDQNAERMAPGPFKPQWDSLAKYATPEWFKDAKFGIWAHWGPQCQPEHGDWYGRSMYEEGSDDYLFHLQKYGHPSKFGFKDVIHEWKAENWDPDKLVELYKNAGAKYFVALANHHDNFDNYNSKYQSWNAVKMGPKKDLIDGWMKAAKKHGLYFGVSVHAAHAWSWYETAQRSDKKGPLTGVPYDGKTTKADGIGKWWEGYDPQDLYAQNHALSEGSDDGASVGKQWNWGNGVNIPVKAYCEKFYNRTVDLINTYHPDLVYFDDTALPLWPISDVGLRIAAHIYNDSIKRHGKLQAVINGKILDAQQRKCMVWDIERGASNNIEPFAWQTDTCIGNWHYDRRVYDRNGYKSAKTVIQILVDVVSKNGNLLLSIPVRGDGTIDSREQAVVEEIGKWMKVNSEAIYATHPWKIFGEGPAIASAAALSDQGFNEGKGKSLDAEDFRFTKKADVLYATFFGWPQTKNVLVKNLASGSLHVGESKIANVSLLGYEGKLEWSQNTDGLLVRLPDEKPCDNAFVLKIEGVEG</sequence>
<dbReference type="PANTHER" id="PTHR10030:SF37">
    <property type="entry name" value="ALPHA-L-FUCOSIDASE-RELATED"/>
    <property type="match status" value="1"/>
</dbReference>
<dbReference type="InterPro" id="IPR016286">
    <property type="entry name" value="FUC_metazoa-typ"/>
</dbReference>
<comment type="similarity">
    <text evidence="2">Belongs to the glycosyl hydrolase 29 family.</text>
</comment>
<evidence type="ECO:0000256" key="1">
    <source>
        <dbReference type="ARBA" id="ARBA00004071"/>
    </source>
</evidence>
<accession>A0A1J5THN2</accession>
<evidence type="ECO:0000259" key="7">
    <source>
        <dbReference type="Pfam" id="PF01120"/>
    </source>
</evidence>
<dbReference type="GO" id="GO:0004560">
    <property type="term" value="F:alpha-L-fucosidase activity"/>
    <property type="evidence" value="ECO:0007669"/>
    <property type="project" value="InterPro"/>
</dbReference>
<protein>
    <recommendedName>
        <fullName evidence="3">alpha-L-fucosidase</fullName>
        <ecNumber evidence="3">3.2.1.51</ecNumber>
    </recommendedName>
</protein>
<dbReference type="EC" id="3.2.1.51" evidence="3"/>
<keyword evidence="4" id="KW-0732">Signal</keyword>
<dbReference type="InterPro" id="IPR017853">
    <property type="entry name" value="GH"/>
</dbReference>
<dbReference type="PIRSF" id="PIRSF001092">
    <property type="entry name" value="Alpha-L-fucosidase"/>
    <property type="match status" value="1"/>
</dbReference>